<comment type="caution">
    <text evidence="1">The sequence shown here is derived from an EMBL/GenBank/DDBJ whole genome shotgun (WGS) entry which is preliminary data.</text>
</comment>
<dbReference type="Proteomes" id="UP000249794">
    <property type="component" value="Unassembled WGS sequence"/>
</dbReference>
<accession>A0A2W4Z255</accession>
<name>A0A2W4Z255_9CYAN</name>
<dbReference type="AlphaFoldDB" id="A0A2W4Z255"/>
<proteinExistence type="predicted"/>
<sequence>MVGIRAEHFFMKAIRKFILQERGRVWSRQQAEDRGMKIYSVKEYAAKIKYSINHTAKLAKCGRIEAFKVGGQWRIVDY</sequence>
<reference evidence="2" key="1">
    <citation type="submission" date="2018-04" db="EMBL/GenBank/DDBJ databases">
        <authorList>
            <person name="Cornet L."/>
        </authorList>
    </citation>
    <scope>NUCLEOTIDE SEQUENCE [LARGE SCALE GENOMIC DNA]</scope>
</reference>
<gene>
    <name evidence="1" type="ORF">DCF15_17255</name>
</gene>
<organism evidence="1 2">
    <name type="scientific">Phormidesmis priestleyi</name>
    <dbReference type="NCBI Taxonomy" id="268141"/>
    <lineage>
        <taxon>Bacteria</taxon>
        <taxon>Bacillati</taxon>
        <taxon>Cyanobacteriota</taxon>
        <taxon>Cyanophyceae</taxon>
        <taxon>Leptolyngbyales</taxon>
        <taxon>Leptolyngbyaceae</taxon>
        <taxon>Phormidesmis</taxon>
    </lineage>
</organism>
<protein>
    <submittedName>
        <fullName evidence="1">Uncharacterized protein</fullName>
    </submittedName>
</protein>
<evidence type="ECO:0000313" key="2">
    <source>
        <dbReference type="Proteomes" id="UP000249794"/>
    </source>
</evidence>
<reference evidence="1 2" key="2">
    <citation type="submission" date="2018-06" db="EMBL/GenBank/DDBJ databases">
        <title>Metagenomic assembly of (sub)arctic Cyanobacteria and their associated microbiome from non-axenic cultures.</title>
        <authorList>
            <person name="Baurain D."/>
        </authorList>
    </citation>
    <scope>NUCLEOTIDE SEQUENCE [LARGE SCALE GENOMIC DNA]</scope>
    <source>
        <strain evidence="1">ULC027bin1</strain>
    </source>
</reference>
<dbReference type="EMBL" id="QBMP01000220">
    <property type="protein sequence ID" value="PZO49128.1"/>
    <property type="molecule type" value="Genomic_DNA"/>
</dbReference>
<evidence type="ECO:0000313" key="1">
    <source>
        <dbReference type="EMBL" id="PZO49128.1"/>
    </source>
</evidence>